<reference evidence="3" key="1">
    <citation type="submission" date="2016-10" db="EMBL/GenBank/DDBJ databases">
        <authorList>
            <person name="Varghese N."/>
            <person name="Submissions S."/>
        </authorList>
    </citation>
    <scope>NUCLEOTIDE SEQUENCE [LARGE SCALE GENOMIC DNA]</scope>
    <source>
        <strain evidence="3">DSM 22361</strain>
    </source>
</reference>
<dbReference type="AlphaFoldDB" id="A0A1H6C3Z3"/>
<evidence type="ECO:0000259" key="1">
    <source>
        <dbReference type="Pfam" id="PF00248"/>
    </source>
</evidence>
<keyword evidence="3" id="KW-1185">Reference proteome</keyword>
<dbReference type="CDD" id="cd19086">
    <property type="entry name" value="AKR_AKR11C1"/>
    <property type="match status" value="1"/>
</dbReference>
<name>A0A1H6C3Z3_9SPHI</name>
<organism evidence="2 3">
    <name type="scientific">Sphingobacterium lactis</name>
    <dbReference type="NCBI Taxonomy" id="797291"/>
    <lineage>
        <taxon>Bacteria</taxon>
        <taxon>Pseudomonadati</taxon>
        <taxon>Bacteroidota</taxon>
        <taxon>Sphingobacteriia</taxon>
        <taxon>Sphingobacteriales</taxon>
        <taxon>Sphingobacteriaceae</taxon>
        <taxon>Sphingobacterium</taxon>
    </lineage>
</organism>
<sequence length="300" mass="33435">MQYNQLGKSTLEISTIGLGGMSLVPGKEKVNGNILAQIKDFGINYLDTSDLYDRGENEKGIGKLISGERQDWILATKVGNKWKEDGSGWDWAPSKAYILKAVEDSLKRLKTNYIDLYQLHGGTLEDPYDEIVEAFEQLVKEGKIRYYGISSIRPNVFLKYAEDSQIVSNMMQYSLLDRRPEEYLQQLKSKGVSVLARGSVAQGLLVDKPAMEYQEYSAGQVDTVQQHLADIAEKHGVSKLALAIKYPLLHDAVAASVVGIRTEDQAADLGKAIQDLDKVSLDLYDPILKSLSAKKYTSHR</sequence>
<evidence type="ECO:0000313" key="3">
    <source>
        <dbReference type="Proteomes" id="UP000236731"/>
    </source>
</evidence>
<feature type="domain" description="NADP-dependent oxidoreductase" evidence="1">
    <location>
        <begin position="16"/>
        <end position="273"/>
    </location>
</feature>
<dbReference type="OrthoDB" id="9773828at2"/>
<dbReference type="InterPro" id="IPR053135">
    <property type="entry name" value="AKR2_Oxidoreductase"/>
</dbReference>
<dbReference type="InterPro" id="IPR020471">
    <property type="entry name" value="AKR"/>
</dbReference>
<dbReference type="PANTHER" id="PTHR43312:SF1">
    <property type="entry name" value="NADP-DEPENDENT OXIDOREDUCTASE DOMAIN-CONTAINING PROTEIN"/>
    <property type="match status" value="1"/>
</dbReference>
<proteinExistence type="predicted"/>
<dbReference type="PRINTS" id="PR00069">
    <property type="entry name" value="ALDKETRDTASE"/>
</dbReference>
<dbReference type="RefSeq" id="WP_103907548.1">
    <property type="nucleotide sequence ID" value="NZ_CP049246.1"/>
</dbReference>
<protein>
    <submittedName>
        <fullName evidence="2">Predicted oxidoreductase</fullName>
    </submittedName>
</protein>
<dbReference type="EMBL" id="FNUT01000013">
    <property type="protein sequence ID" value="SEG67652.1"/>
    <property type="molecule type" value="Genomic_DNA"/>
</dbReference>
<dbReference type="PANTHER" id="PTHR43312">
    <property type="entry name" value="D-THREO-ALDOSE 1-DEHYDROGENASE"/>
    <property type="match status" value="1"/>
</dbReference>
<dbReference type="Pfam" id="PF00248">
    <property type="entry name" value="Aldo_ket_red"/>
    <property type="match status" value="1"/>
</dbReference>
<evidence type="ECO:0000313" key="2">
    <source>
        <dbReference type="EMBL" id="SEG67652.1"/>
    </source>
</evidence>
<dbReference type="SUPFAM" id="SSF51430">
    <property type="entry name" value="NAD(P)-linked oxidoreductase"/>
    <property type="match status" value="1"/>
</dbReference>
<gene>
    <name evidence="2" type="ORF">SAMN05421877_11326</name>
</gene>
<dbReference type="InterPro" id="IPR023210">
    <property type="entry name" value="NADP_OxRdtase_dom"/>
</dbReference>
<dbReference type="GO" id="GO:0016491">
    <property type="term" value="F:oxidoreductase activity"/>
    <property type="evidence" value="ECO:0007669"/>
    <property type="project" value="InterPro"/>
</dbReference>
<dbReference type="Gene3D" id="3.20.20.100">
    <property type="entry name" value="NADP-dependent oxidoreductase domain"/>
    <property type="match status" value="1"/>
</dbReference>
<dbReference type="InterPro" id="IPR036812">
    <property type="entry name" value="NAD(P)_OxRdtase_dom_sf"/>
</dbReference>
<dbReference type="Proteomes" id="UP000236731">
    <property type="component" value="Unassembled WGS sequence"/>
</dbReference>
<accession>A0A1H6C3Z3</accession>